<proteinExistence type="predicted"/>
<protein>
    <submittedName>
        <fullName evidence="1">Uncharacterized protein</fullName>
    </submittedName>
</protein>
<evidence type="ECO:0000313" key="2">
    <source>
        <dbReference type="Proteomes" id="UP001177003"/>
    </source>
</evidence>
<gene>
    <name evidence="1" type="ORF">LSALG_LOCUS29812</name>
</gene>
<keyword evidence="2" id="KW-1185">Reference proteome</keyword>
<dbReference type="AlphaFoldDB" id="A0AA35ZES0"/>
<reference evidence="1" key="1">
    <citation type="submission" date="2023-04" db="EMBL/GenBank/DDBJ databases">
        <authorList>
            <person name="Vijverberg K."/>
            <person name="Xiong W."/>
            <person name="Schranz E."/>
        </authorList>
    </citation>
    <scope>NUCLEOTIDE SEQUENCE</scope>
</reference>
<accession>A0AA35ZES0</accession>
<name>A0AA35ZES0_LACSI</name>
<dbReference type="EMBL" id="OX465082">
    <property type="protein sequence ID" value="CAI9290627.1"/>
    <property type="molecule type" value="Genomic_DNA"/>
</dbReference>
<organism evidence="1 2">
    <name type="scientific">Lactuca saligna</name>
    <name type="common">Willowleaf lettuce</name>
    <dbReference type="NCBI Taxonomy" id="75948"/>
    <lineage>
        <taxon>Eukaryota</taxon>
        <taxon>Viridiplantae</taxon>
        <taxon>Streptophyta</taxon>
        <taxon>Embryophyta</taxon>
        <taxon>Tracheophyta</taxon>
        <taxon>Spermatophyta</taxon>
        <taxon>Magnoliopsida</taxon>
        <taxon>eudicotyledons</taxon>
        <taxon>Gunneridae</taxon>
        <taxon>Pentapetalae</taxon>
        <taxon>asterids</taxon>
        <taxon>campanulids</taxon>
        <taxon>Asterales</taxon>
        <taxon>Asteraceae</taxon>
        <taxon>Cichorioideae</taxon>
        <taxon>Cichorieae</taxon>
        <taxon>Lactucinae</taxon>
        <taxon>Lactuca</taxon>
    </lineage>
</organism>
<sequence length="164" mass="18229">MAHIPSPTLQYRQQVTRKGVVFLEVPTPVSPRSKKRCAKYMAKHISTKQKKHKKQMKLVLHENLTDDEVVPEMPINEPMGHNSPVTDSTVQSHFEETVNLGDNVAASIVETTINNGEQSKQSTPEQTLVIPPKVSNTKSFHEEVRTSNITANVSDMGANVNMGE</sequence>
<evidence type="ECO:0000313" key="1">
    <source>
        <dbReference type="EMBL" id="CAI9290627.1"/>
    </source>
</evidence>
<dbReference type="Proteomes" id="UP001177003">
    <property type="component" value="Chromosome 6"/>
</dbReference>